<name>A0A3P3Q2N2_9FIRM</name>
<evidence type="ECO:0000313" key="3">
    <source>
        <dbReference type="Proteomes" id="UP000276982"/>
    </source>
</evidence>
<keyword evidence="3" id="KW-1185">Reference proteome</keyword>
<dbReference type="Proteomes" id="UP000276982">
    <property type="component" value="Unassembled WGS sequence"/>
</dbReference>
<keyword evidence="1" id="KW-0472">Membrane</keyword>
<keyword evidence="1" id="KW-0812">Transmembrane</keyword>
<evidence type="ECO:0000256" key="1">
    <source>
        <dbReference type="SAM" id="Phobius"/>
    </source>
</evidence>
<evidence type="ECO:0000313" key="2">
    <source>
        <dbReference type="EMBL" id="RRJ15486.1"/>
    </source>
</evidence>
<dbReference type="RefSeq" id="WP_124950238.1">
    <property type="nucleotide sequence ID" value="NZ_RRCM01000001.1"/>
</dbReference>
<sequence>MLDFGKLQADVIKDVFKSKFTGKVADYKVYGFIVIDGNRYIPVVYKNISIFLIPVTYCLFSLAIIDVGIAVKKMFENIKDVEELKDTKTIKQVAGGIQLKELKTPDGKTIFVDESLLKPFGQGIRYYVNKDCDTVVYVKGAKEYLGLVMVTRKR</sequence>
<reference evidence="2 3" key="1">
    <citation type="submission" date="2018-11" db="EMBL/GenBank/DDBJ databases">
        <title>Genome sequencing of Lachnoanaerobaculum orale DSM 24553T.</title>
        <authorList>
            <person name="Kook J.-K."/>
            <person name="Park S.-N."/>
            <person name="Lim Y.K."/>
        </authorList>
    </citation>
    <scope>NUCLEOTIDE SEQUENCE [LARGE SCALE GENOMIC DNA]</scope>
    <source>
        <strain evidence="2 3">DSM 24553</strain>
    </source>
</reference>
<proteinExistence type="predicted"/>
<feature type="transmembrane region" description="Helical" evidence="1">
    <location>
        <begin position="48"/>
        <end position="71"/>
    </location>
</feature>
<gene>
    <name evidence="2" type="ORF">EHW90_00080</name>
</gene>
<organism evidence="2 3">
    <name type="scientific">Lachnoanaerobaculum orale</name>
    <dbReference type="NCBI Taxonomy" id="979627"/>
    <lineage>
        <taxon>Bacteria</taxon>
        <taxon>Bacillati</taxon>
        <taxon>Bacillota</taxon>
        <taxon>Clostridia</taxon>
        <taxon>Lachnospirales</taxon>
        <taxon>Lachnospiraceae</taxon>
        <taxon>Lachnoanaerobaculum</taxon>
    </lineage>
</organism>
<keyword evidence="1" id="KW-1133">Transmembrane helix</keyword>
<accession>A0A3P3Q2N2</accession>
<protein>
    <submittedName>
        <fullName evidence="2">Uncharacterized protein</fullName>
    </submittedName>
</protein>
<comment type="caution">
    <text evidence="2">The sequence shown here is derived from an EMBL/GenBank/DDBJ whole genome shotgun (WGS) entry which is preliminary data.</text>
</comment>
<dbReference type="AlphaFoldDB" id="A0A3P3Q2N2"/>
<dbReference type="EMBL" id="RRCM01000001">
    <property type="protein sequence ID" value="RRJ15486.1"/>
    <property type="molecule type" value="Genomic_DNA"/>
</dbReference>